<dbReference type="AlphaFoldDB" id="A0A6B2KP90"/>
<feature type="disulfide bond" description="Redox-active" evidence="10">
    <location>
        <begin position="43"/>
        <end position="48"/>
    </location>
</feature>
<name>A0A6B2KP90_9NEIS</name>
<keyword evidence="15" id="KW-1185">Reference proteome</keyword>
<comment type="similarity">
    <text evidence="1 11">Belongs to the class-I pyridine nucleotide-disulfide oxidoreductase family.</text>
</comment>
<dbReference type="FunFam" id="3.30.390.30:FF:000001">
    <property type="entry name" value="Dihydrolipoyl dehydrogenase"/>
    <property type="match status" value="1"/>
</dbReference>
<evidence type="ECO:0000256" key="8">
    <source>
        <dbReference type="PIRSR" id="PIRSR000350-2"/>
    </source>
</evidence>
<accession>A0A6B2KP90</accession>
<gene>
    <name evidence="14" type="ORF">GZH52_03120</name>
</gene>
<dbReference type="InterPro" id="IPR036188">
    <property type="entry name" value="FAD/NAD-bd_sf"/>
</dbReference>
<evidence type="ECO:0000256" key="9">
    <source>
        <dbReference type="PIRSR" id="PIRSR000350-3"/>
    </source>
</evidence>
<evidence type="ECO:0000256" key="7">
    <source>
        <dbReference type="ARBA" id="ARBA00023284"/>
    </source>
</evidence>
<dbReference type="PIRSF" id="PIRSF000350">
    <property type="entry name" value="Mercury_reductase_MerA"/>
    <property type="match status" value="1"/>
</dbReference>
<protein>
    <submittedName>
        <fullName evidence="14">FAD-dependent oxidoreductase</fullName>
    </submittedName>
</protein>
<dbReference type="Gene3D" id="3.30.390.30">
    <property type="match status" value="1"/>
</dbReference>
<dbReference type="EMBL" id="JAAGAA010000002">
    <property type="protein sequence ID" value="NDV11789.1"/>
    <property type="molecule type" value="Genomic_DNA"/>
</dbReference>
<dbReference type="InterPro" id="IPR016156">
    <property type="entry name" value="FAD/NAD-linked_Rdtase_dimer_sf"/>
</dbReference>
<keyword evidence="2 11" id="KW-0285">Flavoprotein</keyword>
<keyword evidence="6" id="KW-1015">Disulfide bond</keyword>
<sequence length="442" mass="47896">MITYDNVVIGFGKAGKTLAAFLGEKGESVAIIEQDPNMYGGTCINVGCIPTKTLVHDSDVKIGFAAAMQHKRQVVELLREKNKEKLIGISSVTLINGHAKFIDSHTVEVANEKELYSIRGDRIFIDTGARARLPAIPGLEKLPNVYDSTGILQLETQPKRLGIIGAGYVGIEFASIFSGFGTEVTLFDSAQSFLGREDRDIADLVESILREQGINLHLGANVMGLFADGNDACVMYGSNLRESFDAVLLASGRAPNTDGLGLDLAGIKIDANGAIEVDEYLRTSQHHIWAMGDVKGGPQFTYISLDDFRIVRDQLYGDGVRNTGNRGQVPYSVFMTPTLSRIGLTEQQASKLGVAVKIASIPAVAVTRAHTLGDTRGILKVLVSVDSDQIVGAALLCRDSHETINIVKLAMDNGLSYRVLRDHVYTHPTMSEAFNELLMQIN</sequence>
<dbReference type="InterPro" id="IPR023753">
    <property type="entry name" value="FAD/NAD-binding_dom"/>
</dbReference>
<evidence type="ECO:0000259" key="12">
    <source>
        <dbReference type="Pfam" id="PF02852"/>
    </source>
</evidence>
<evidence type="ECO:0000256" key="10">
    <source>
        <dbReference type="PIRSR" id="PIRSR000350-4"/>
    </source>
</evidence>
<keyword evidence="9" id="KW-0547">Nucleotide-binding</keyword>
<feature type="binding site" evidence="9">
    <location>
        <position position="252"/>
    </location>
    <ligand>
        <name>NAD(+)</name>
        <dbReference type="ChEBI" id="CHEBI:57540"/>
    </ligand>
</feature>
<evidence type="ECO:0000256" key="3">
    <source>
        <dbReference type="ARBA" id="ARBA00022827"/>
    </source>
</evidence>
<evidence type="ECO:0000256" key="5">
    <source>
        <dbReference type="ARBA" id="ARBA00023002"/>
    </source>
</evidence>
<dbReference type="SUPFAM" id="SSF55424">
    <property type="entry name" value="FAD/NAD-linked reductases, dimerisation (C-terminal) domain"/>
    <property type="match status" value="1"/>
</dbReference>
<evidence type="ECO:0000256" key="2">
    <source>
        <dbReference type="ARBA" id="ARBA00022630"/>
    </source>
</evidence>
<evidence type="ECO:0000256" key="11">
    <source>
        <dbReference type="RuleBase" id="RU003691"/>
    </source>
</evidence>
<evidence type="ECO:0000259" key="13">
    <source>
        <dbReference type="Pfam" id="PF07992"/>
    </source>
</evidence>
<keyword evidence="9" id="KW-0520">NAD</keyword>
<dbReference type="SUPFAM" id="SSF51905">
    <property type="entry name" value="FAD/NAD(P)-binding domain"/>
    <property type="match status" value="1"/>
</dbReference>
<dbReference type="InterPro" id="IPR012999">
    <property type="entry name" value="Pyr_OxRdtase_I_AS"/>
</dbReference>
<comment type="caution">
    <text evidence="14">The sequence shown here is derived from an EMBL/GenBank/DDBJ whole genome shotgun (WGS) entry which is preliminary data.</text>
</comment>
<organism evidence="14 15">
    <name type="scientific">Crenobacter caeni</name>
    <dbReference type="NCBI Taxonomy" id="2705474"/>
    <lineage>
        <taxon>Bacteria</taxon>
        <taxon>Pseudomonadati</taxon>
        <taxon>Pseudomonadota</taxon>
        <taxon>Betaproteobacteria</taxon>
        <taxon>Neisseriales</taxon>
        <taxon>Neisseriaceae</taxon>
        <taxon>Crenobacter</taxon>
    </lineage>
</organism>
<comment type="cofactor">
    <cofactor evidence="9">
        <name>FAD</name>
        <dbReference type="ChEBI" id="CHEBI:57692"/>
    </cofactor>
    <text evidence="9">Binds 1 FAD per subunit.</text>
</comment>
<dbReference type="GO" id="GO:0003955">
    <property type="term" value="F:NAD(P)H dehydrogenase (quinone) activity"/>
    <property type="evidence" value="ECO:0007669"/>
    <property type="project" value="TreeGrafter"/>
</dbReference>
<dbReference type="Pfam" id="PF07992">
    <property type="entry name" value="Pyr_redox_2"/>
    <property type="match status" value="1"/>
</dbReference>
<evidence type="ECO:0000256" key="1">
    <source>
        <dbReference type="ARBA" id="ARBA00007532"/>
    </source>
</evidence>
<feature type="domain" description="FAD/NAD(P)-binding" evidence="13">
    <location>
        <begin position="4"/>
        <end position="302"/>
    </location>
</feature>
<keyword evidence="4" id="KW-0521">NADP</keyword>
<dbReference type="PANTHER" id="PTHR43014:SF4">
    <property type="entry name" value="PYRIDINE NUCLEOTIDE-DISULFIDE OXIDOREDUCTASE RCLA-RELATED"/>
    <property type="match status" value="1"/>
</dbReference>
<evidence type="ECO:0000256" key="4">
    <source>
        <dbReference type="ARBA" id="ARBA00022857"/>
    </source>
</evidence>
<dbReference type="PANTHER" id="PTHR43014">
    <property type="entry name" value="MERCURIC REDUCTASE"/>
    <property type="match status" value="1"/>
</dbReference>
<proteinExistence type="inferred from homology"/>
<keyword evidence="3 9" id="KW-0274">FAD</keyword>
<dbReference type="PROSITE" id="PS00076">
    <property type="entry name" value="PYRIDINE_REDOX_1"/>
    <property type="match status" value="1"/>
</dbReference>
<reference evidence="14 15" key="1">
    <citation type="submission" date="2020-02" db="EMBL/GenBank/DDBJ databases">
        <authorList>
            <person name="Yang Z."/>
        </authorList>
    </citation>
    <scope>NUCLEOTIDE SEQUENCE [LARGE SCALE GENOMIC DNA]</scope>
    <source>
        <strain evidence="14 15">HX-7-9</strain>
    </source>
</reference>
<dbReference type="Pfam" id="PF02852">
    <property type="entry name" value="Pyr_redox_dim"/>
    <property type="match status" value="1"/>
</dbReference>
<dbReference type="RefSeq" id="WP_163315046.1">
    <property type="nucleotide sequence ID" value="NZ_JAAGAA010000002.1"/>
</dbReference>
<dbReference type="PRINTS" id="PR00368">
    <property type="entry name" value="FADPNR"/>
</dbReference>
<dbReference type="Proteomes" id="UP000482578">
    <property type="component" value="Unassembled WGS sequence"/>
</dbReference>
<dbReference type="GO" id="GO:0016668">
    <property type="term" value="F:oxidoreductase activity, acting on a sulfur group of donors, NAD(P) as acceptor"/>
    <property type="evidence" value="ECO:0007669"/>
    <property type="project" value="InterPro"/>
</dbReference>
<evidence type="ECO:0000256" key="6">
    <source>
        <dbReference type="ARBA" id="ARBA00023157"/>
    </source>
</evidence>
<feature type="binding site" evidence="9">
    <location>
        <begin position="165"/>
        <end position="172"/>
    </location>
    <ligand>
        <name>NAD(+)</name>
        <dbReference type="ChEBI" id="CHEBI:57540"/>
    </ligand>
</feature>
<dbReference type="InterPro" id="IPR001100">
    <property type="entry name" value="Pyr_nuc-diS_OxRdtase"/>
</dbReference>
<feature type="domain" description="Pyridine nucleotide-disulphide oxidoreductase dimerisation" evidence="12">
    <location>
        <begin position="329"/>
        <end position="436"/>
    </location>
</feature>
<feature type="binding site" evidence="9">
    <location>
        <position position="52"/>
    </location>
    <ligand>
        <name>FAD</name>
        <dbReference type="ChEBI" id="CHEBI:57692"/>
    </ligand>
</feature>
<dbReference type="InterPro" id="IPR004099">
    <property type="entry name" value="Pyr_nucl-diS_OxRdtase_dimer"/>
</dbReference>
<keyword evidence="7 11" id="KW-0676">Redox-active center</keyword>
<feature type="active site" description="Proton acceptor" evidence="8">
    <location>
        <position position="427"/>
    </location>
</feature>
<dbReference type="PRINTS" id="PR00411">
    <property type="entry name" value="PNDRDTASEI"/>
</dbReference>
<dbReference type="Gene3D" id="3.50.50.60">
    <property type="entry name" value="FAD/NAD(P)-binding domain"/>
    <property type="match status" value="2"/>
</dbReference>
<evidence type="ECO:0000313" key="14">
    <source>
        <dbReference type="EMBL" id="NDV11789.1"/>
    </source>
</evidence>
<keyword evidence="5 11" id="KW-0560">Oxidoreductase</keyword>
<dbReference type="GO" id="GO:0050660">
    <property type="term" value="F:flavin adenine dinucleotide binding"/>
    <property type="evidence" value="ECO:0007669"/>
    <property type="project" value="TreeGrafter"/>
</dbReference>
<evidence type="ECO:0000313" key="15">
    <source>
        <dbReference type="Proteomes" id="UP000482578"/>
    </source>
</evidence>
<feature type="binding site" evidence="9">
    <location>
        <position position="293"/>
    </location>
    <ligand>
        <name>FAD</name>
        <dbReference type="ChEBI" id="CHEBI:57692"/>
    </ligand>
</feature>